<organism evidence="2 3">
    <name type="scientific">Ramlibacter humi</name>
    <dbReference type="NCBI Taxonomy" id="2530451"/>
    <lineage>
        <taxon>Bacteria</taxon>
        <taxon>Pseudomonadati</taxon>
        <taxon>Pseudomonadota</taxon>
        <taxon>Betaproteobacteria</taxon>
        <taxon>Burkholderiales</taxon>
        <taxon>Comamonadaceae</taxon>
        <taxon>Ramlibacter</taxon>
    </lineage>
</organism>
<protein>
    <recommendedName>
        <fullName evidence="4">Spore coat protein U domain-containing protein</fullName>
    </recommendedName>
</protein>
<evidence type="ECO:0000313" key="2">
    <source>
        <dbReference type="EMBL" id="TFZ03590.1"/>
    </source>
</evidence>
<sequence length="302" mass="29817">MRRWPHAVRAAALLALALIFGGGARAAGTCTITGVVLAGQTYTNAALNATGTVNYRCTRTSNAVDGNRITFNVTAGPGVNYLAGSRRVANGGNAMAYSLITGVAAWGDGVTTGLGNANVVTVNFTTNSASGSFTFTFQMAAALNPLTGRTYTDSAAVGGTCTTAKATPCSVTPGTLAASVTAATTCSIVSPPASVALAYAAFQAAAAQANRPFTVNCSNGGPYRMSVSPVAGTAAGIAYGLKLGTAANGATDISSTTAYNLAGTGAAVTYYVNATAAAGQAGTCALASCTQSGPSHTLLLEY</sequence>
<reference evidence="2 3" key="1">
    <citation type="submission" date="2019-03" db="EMBL/GenBank/DDBJ databases">
        <title>Ramlibacter sp. 18x22-1, whole genome shotgun sequence.</title>
        <authorList>
            <person name="Zhang X."/>
            <person name="Feng G."/>
            <person name="Zhu H."/>
        </authorList>
    </citation>
    <scope>NUCLEOTIDE SEQUENCE [LARGE SCALE GENOMIC DNA]</scope>
    <source>
        <strain evidence="2 3">18x22-1</strain>
    </source>
</reference>
<comment type="caution">
    <text evidence="2">The sequence shown here is derived from an EMBL/GenBank/DDBJ whole genome shotgun (WGS) entry which is preliminary data.</text>
</comment>
<feature type="signal peptide" evidence="1">
    <location>
        <begin position="1"/>
        <end position="26"/>
    </location>
</feature>
<evidence type="ECO:0008006" key="4">
    <source>
        <dbReference type="Google" id="ProtNLM"/>
    </source>
</evidence>
<dbReference type="AlphaFoldDB" id="A0A4Z0BZ84"/>
<name>A0A4Z0BZ84_9BURK</name>
<dbReference type="RefSeq" id="WP_135249214.1">
    <property type="nucleotide sequence ID" value="NZ_SMLK01000002.1"/>
</dbReference>
<proteinExistence type="predicted"/>
<keyword evidence="1" id="KW-0732">Signal</keyword>
<evidence type="ECO:0000313" key="3">
    <source>
        <dbReference type="Proteomes" id="UP000297839"/>
    </source>
</evidence>
<dbReference type="EMBL" id="SMLK01000002">
    <property type="protein sequence ID" value="TFZ03590.1"/>
    <property type="molecule type" value="Genomic_DNA"/>
</dbReference>
<accession>A0A4Z0BZ84</accession>
<dbReference type="OrthoDB" id="5382609at2"/>
<gene>
    <name evidence="2" type="ORF">EZ216_07930</name>
</gene>
<evidence type="ECO:0000256" key="1">
    <source>
        <dbReference type="SAM" id="SignalP"/>
    </source>
</evidence>
<feature type="chain" id="PRO_5021336422" description="Spore coat protein U domain-containing protein" evidence="1">
    <location>
        <begin position="27"/>
        <end position="302"/>
    </location>
</feature>
<keyword evidence="3" id="KW-1185">Reference proteome</keyword>
<dbReference type="Proteomes" id="UP000297839">
    <property type="component" value="Unassembled WGS sequence"/>
</dbReference>